<dbReference type="GO" id="GO:0007165">
    <property type="term" value="P:signal transduction"/>
    <property type="evidence" value="ECO:0007669"/>
    <property type="project" value="UniProtKB-ARBA"/>
</dbReference>
<evidence type="ECO:0000259" key="11">
    <source>
        <dbReference type="PROSITE" id="PS50109"/>
    </source>
</evidence>
<feature type="domain" description="Histidine kinase" evidence="11">
    <location>
        <begin position="737"/>
        <end position="947"/>
    </location>
</feature>
<dbReference type="GO" id="GO:0016020">
    <property type="term" value="C:membrane"/>
    <property type="evidence" value="ECO:0007669"/>
    <property type="project" value="UniProtKB-SubCell"/>
</dbReference>
<keyword evidence="4" id="KW-0597">Phosphoprotein</keyword>
<dbReference type="SMART" id="SM00091">
    <property type="entry name" value="PAS"/>
    <property type="match status" value="2"/>
</dbReference>
<evidence type="ECO:0000256" key="2">
    <source>
        <dbReference type="ARBA" id="ARBA00004370"/>
    </source>
</evidence>
<keyword evidence="7" id="KW-0418">Kinase</keyword>
<keyword evidence="5" id="KW-0808">Transferase</keyword>
<organism evidence="15 16">
    <name type="scientific">Flavobacterium xueshanense</name>
    <dbReference type="NCBI Taxonomy" id="935223"/>
    <lineage>
        <taxon>Bacteria</taxon>
        <taxon>Pseudomonadati</taxon>
        <taxon>Bacteroidota</taxon>
        <taxon>Flavobacteriia</taxon>
        <taxon>Flavobacteriales</taxon>
        <taxon>Flavobacteriaceae</taxon>
        <taxon>Flavobacterium</taxon>
    </lineage>
</organism>
<dbReference type="Pfam" id="PF13426">
    <property type="entry name" value="PAS_9"/>
    <property type="match status" value="1"/>
</dbReference>
<dbReference type="STRING" id="935223.SAMN04488131_106147"/>
<dbReference type="Gene3D" id="3.30.450.350">
    <property type="entry name" value="CHASE domain"/>
    <property type="match status" value="1"/>
</dbReference>
<dbReference type="InterPro" id="IPR000014">
    <property type="entry name" value="PAS"/>
</dbReference>
<feature type="transmembrane region" description="Helical" evidence="10">
    <location>
        <begin position="20"/>
        <end position="38"/>
    </location>
</feature>
<protein>
    <recommendedName>
        <fullName evidence="3">histidine kinase</fullName>
        <ecNumber evidence="3">2.7.13.3</ecNumber>
    </recommendedName>
</protein>
<dbReference type="InterPro" id="IPR000700">
    <property type="entry name" value="PAS-assoc_C"/>
</dbReference>
<evidence type="ECO:0000259" key="13">
    <source>
        <dbReference type="PROSITE" id="PS50113"/>
    </source>
</evidence>
<evidence type="ECO:0000256" key="4">
    <source>
        <dbReference type="ARBA" id="ARBA00022553"/>
    </source>
</evidence>
<dbReference type="PROSITE" id="PS50839">
    <property type="entry name" value="CHASE"/>
    <property type="match status" value="1"/>
</dbReference>
<keyword evidence="9 10" id="KW-0472">Membrane</keyword>
<dbReference type="InterPro" id="IPR003594">
    <property type="entry name" value="HATPase_dom"/>
</dbReference>
<dbReference type="PANTHER" id="PTHR43304">
    <property type="entry name" value="PHYTOCHROME-LIKE PROTEIN CPH1"/>
    <property type="match status" value="1"/>
</dbReference>
<dbReference type="SMART" id="SM00086">
    <property type="entry name" value="PAC"/>
    <property type="match status" value="3"/>
</dbReference>
<dbReference type="CDD" id="cd00130">
    <property type="entry name" value="PAS"/>
    <property type="match status" value="2"/>
</dbReference>
<evidence type="ECO:0000256" key="10">
    <source>
        <dbReference type="SAM" id="Phobius"/>
    </source>
</evidence>
<dbReference type="InterPro" id="IPR006189">
    <property type="entry name" value="CHASE_dom"/>
</dbReference>
<accession>A0A1I2EVB9</accession>
<dbReference type="InterPro" id="IPR013655">
    <property type="entry name" value="PAS_fold_3"/>
</dbReference>
<keyword evidence="6 10" id="KW-0812">Transmembrane</keyword>
<evidence type="ECO:0000256" key="8">
    <source>
        <dbReference type="ARBA" id="ARBA00022989"/>
    </source>
</evidence>
<dbReference type="Pfam" id="PF03924">
    <property type="entry name" value="CHASE"/>
    <property type="match status" value="1"/>
</dbReference>
<sequence length="947" mass="109109">MKCEKKYPKFIRWFLERPKTTGFITFLFLSYVAAFIVSQQYKLIKEDQEREMNNILLVVHQNIEQALKNCYTTTLTLALTINDKGIPENFDYVSEKLMESNANISAVQLVPDGIIKYVYPLKGNEAALNLNILTTPSLKKEALKSVAKKKMYFAGPFELKQGGVGIVGRFPVFQNNKFWGFSAVVIKLETFLKASGIKNVDDSKYFFQFSKYNAEKQKEIFYLPNKTDFSENYNICTDIPDGDWKLYLISKNENYLYSQILIPGIIGIILAALFGVLIYTLLKIPEELQSLVTAQATKLLNSEIKFKIIFDQAAVGIANINIATGNFLEVNNKFCELLGYTQNEMKQKNFQTITHPDDLKKGVTNVNKLENGIINEYSMEKRYYTKQGKIIWVNLNVTPIVDKNKKQISAISIIEDITLKKEAEELIKKSEIRFKSLFEDSPLPLREEDFLDVKRYLEELNLFGETKEKVTKYFNNNPAVVDKCHSLIKVISANRANLLLYKVSTLEELISTKRELFNMRSREDFIKNLISITQDNKQFILDTVIKDAEGKLRDINLRWNVIRGYEKTLERIIVSTEDITDRKYSEKIILDSQQRIKSLINTIDGIVWECDATDFSFNFISQKVENILGYTPEEWLKSPTFWRDHIYSEDSEWVQDYCTKQINDKADHDFEYRMVAKNGDLIWLRDIVNVVIENGEAVRLRGIMIDITKTKEAEKDLNTSFTLVTEQNKRLLNFSYIVSHNLRSHTSNIASIVALIESSESEEEREQMMELLKTVSSSLNETMLHLNEVINIRTNIGLVSEPLYLKQYINTVKNVLSEQISSNEVTILTEIPTDTMINYNPAYLESILYNIISNSIRYRHPCRKPIIKINFVKENEINVLQISDNGIGIDLVRNANKIFGMYKTFTNNSDSKGIGLFITKNQVDAMGGTITVESELNIGTTFKIYIQ</sequence>
<dbReference type="Pfam" id="PF08447">
    <property type="entry name" value="PAS_3"/>
    <property type="match status" value="1"/>
</dbReference>
<dbReference type="OrthoDB" id="5522855at2"/>
<dbReference type="EMBL" id="FONQ01000006">
    <property type="protein sequence ID" value="SFE96795.1"/>
    <property type="molecule type" value="Genomic_DNA"/>
</dbReference>
<evidence type="ECO:0000313" key="16">
    <source>
        <dbReference type="Proteomes" id="UP000198596"/>
    </source>
</evidence>
<dbReference type="PRINTS" id="PR00344">
    <property type="entry name" value="BCTRLSENSOR"/>
</dbReference>
<proteinExistence type="predicted"/>
<dbReference type="InterPro" id="IPR004358">
    <property type="entry name" value="Sig_transdc_His_kin-like_C"/>
</dbReference>
<dbReference type="PROSITE" id="PS50109">
    <property type="entry name" value="HIS_KIN"/>
    <property type="match status" value="1"/>
</dbReference>
<evidence type="ECO:0000256" key="3">
    <source>
        <dbReference type="ARBA" id="ARBA00012438"/>
    </source>
</evidence>
<evidence type="ECO:0000256" key="9">
    <source>
        <dbReference type="ARBA" id="ARBA00023136"/>
    </source>
</evidence>
<evidence type="ECO:0000313" key="15">
    <source>
        <dbReference type="EMBL" id="SFE96795.1"/>
    </source>
</evidence>
<evidence type="ECO:0000259" key="14">
    <source>
        <dbReference type="PROSITE" id="PS50839"/>
    </source>
</evidence>
<dbReference type="PROSITE" id="PS50112">
    <property type="entry name" value="PAS"/>
    <property type="match status" value="2"/>
</dbReference>
<dbReference type="InterPro" id="IPR052162">
    <property type="entry name" value="Sensor_kinase/Photoreceptor"/>
</dbReference>
<evidence type="ECO:0000259" key="12">
    <source>
        <dbReference type="PROSITE" id="PS50112"/>
    </source>
</evidence>
<dbReference type="RefSeq" id="WP_091204678.1">
    <property type="nucleotide sequence ID" value="NZ_FONQ01000006.1"/>
</dbReference>
<feature type="transmembrane region" description="Helical" evidence="10">
    <location>
        <begin position="260"/>
        <end position="282"/>
    </location>
</feature>
<evidence type="ECO:0000256" key="7">
    <source>
        <dbReference type="ARBA" id="ARBA00022777"/>
    </source>
</evidence>
<dbReference type="Proteomes" id="UP000198596">
    <property type="component" value="Unassembled WGS sequence"/>
</dbReference>
<dbReference type="InterPro" id="IPR035965">
    <property type="entry name" value="PAS-like_dom_sf"/>
</dbReference>
<feature type="domain" description="PAS" evidence="12">
    <location>
        <begin position="592"/>
        <end position="665"/>
    </location>
</feature>
<evidence type="ECO:0000256" key="1">
    <source>
        <dbReference type="ARBA" id="ARBA00000085"/>
    </source>
</evidence>
<gene>
    <name evidence="15" type="ORF">SAMN04488131_106147</name>
</gene>
<reference evidence="16" key="1">
    <citation type="submission" date="2016-10" db="EMBL/GenBank/DDBJ databases">
        <authorList>
            <person name="Varghese N."/>
            <person name="Submissions S."/>
        </authorList>
    </citation>
    <scope>NUCLEOTIDE SEQUENCE [LARGE SCALE GENOMIC DNA]</scope>
    <source>
        <strain evidence="16">CGMCC 1.9227</strain>
    </source>
</reference>
<evidence type="ECO:0000256" key="5">
    <source>
        <dbReference type="ARBA" id="ARBA00022679"/>
    </source>
</evidence>
<dbReference type="Gene3D" id="3.30.450.20">
    <property type="entry name" value="PAS domain"/>
    <property type="match status" value="3"/>
</dbReference>
<evidence type="ECO:0000256" key="6">
    <source>
        <dbReference type="ARBA" id="ARBA00022692"/>
    </source>
</evidence>
<feature type="domain" description="PAC" evidence="13">
    <location>
        <begin position="377"/>
        <end position="429"/>
    </location>
</feature>
<keyword evidence="16" id="KW-1185">Reference proteome</keyword>
<feature type="domain" description="PAC" evidence="13">
    <location>
        <begin position="668"/>
        <end position="719"/>
    </location>
</feature>
<dbReference type="NCBIfam" id="TIGR00229">
    <property type="entry name" value="sensory_box"/>
    <property type="match status" value="2"/>
</dbReference>
<comment type="subcellular location">
    <subcellularLocation>
        <location evidence="2">Membrane</location>
    </subcellularLocation>
</comment>
<dbReference type="InterPro" id="IPR001610">
    <property type="entry name" value="PAC"/>
</dbReference>
<dbReference type="SUPFAM" id="SSF55874">
    <property type="entry name" value="ATPase domain of HSP90 chaperone/DNA topoisomerase II/histidine kinase"/>
    <property type="match status" value="1"/>
</dbReference>
<keyword evidence="8 10" id="KW-1133">Transmembrane helix</keyword>
<dbReference type="Gene3D" id="3.30.565.10">
    <property type="entry name" value="Histidine kinase-like ATPase, C-terminal domain"/>
    <property type="match status" value="1"/>
</dbReference>
<dbReference type="EC" id="2.7.13.3" evidence="3"/>
<name>A0A1I2EVB9_9FLAO</name>
<dbReference type="SMART" id="SM00387">
    <property type="entry name" value="HATPase_c"/>
    <property type="match status" value="1"/>
</dbReference>
<feature type="domain" description="CHASE" evidence="14">
    <location>
        <begin position="111"/>
        <end position="200"/>
    </location>
</feature>
<dbReference type="InterPro" id="IPR042240">
    <property type="entry name" value="CHASE_sf"/>
</dbReference>
<feature type="domain" description="PAS" evidence="12">
    <location>
        <begin position="302"/>
        <end position="358"/>
    </location>
</feature>
<dbReference type="SMART" id="SM01079">
    <property type="entry name" value="CHASE"/>
    <property type="match status" value="1"/>
</dbReference>
<dbReference type="InterPro" id="IPR036890">
    <property type="entry name" value="HATPase_C_sf"/>
</dbReference>
<dbReference type="PANTHER" id="PTHR43304:SF1">
    <property type="entry name" value="PAC DOMAIN-CONTAINING PROTEIN"/>
    <property type="match status" value="1"/>
</dbReference>
<dbReference type="PROSITE" id="PS50113">
    <property type="entry name" value="PAC"/>
    <property type="match status" value="2"/>
</dbReference>
<dbReference type="SUPFAM" id="SSF55785">
    <property type="entry name" value="PYP-like sensor domain (PAS domain)"/>
    <property type="match status" value="3"/>
</dbReference>
<dbReference type="GO" id="GO:0004673">
    <property type="term" value="F:protein histidine kinase activity"/>
    <property type="evidence" value="ECO:0007669"/>
    <property type="project" value="UniProtKB-EC"/>
</dbReference>
<dbReference type="InterPro" id="IPR005467">
    <property type="entry name" value="His_kinase_dom"/>
</dbReference>
<comment type="catalytic activity">
    <reaction evidence="1">
        <text>ATP + protein L-histidine = ADP + protein N-phospho-L-histidine.</text>
        <dbReference type="EC" id="2.7.13.3"/>
    </reaction>
</comment>
<dbReference type="Pfam" id="PF02518">
    <property type="entry name" value="HATPase_c"/>
    <property type="match status" value="1"/>
</dbReference>
<dbReference type="AlphaFoldDB" id="A0A1I2EVB9"/>